<dbReference type="InterPro" id="IPR013087">
    <property type="entry name" value="Znf_C2H2_type"/>
</dbReference>
<dbReference type="Proteomes" id="UP000236755">
    <property type="component" value="Unassembled WGS sequence"/>
</dbReference>
<accession>A0A1H4A964</accession>
<gene>
    <name evidence="3" type="ORF">SAMN04488065_2678</name>
</gene>
<organism evidence="3 4">
    <name type="scientific">Haloplanus vescus</name>
    <dbReference type="NCBI Taxonomy" id="555874"/>
    <lineage>
        <taxon>Archaea</taxon>
        <taxon>Methanobacteriati</taxon>
        <taxon>Methanobacteriota</taxon>
        <taxon>Stenosarchaea group</taxon>
        <taxon>Halobacteria</taxon>
        <taxon>Halobacteriales</taxon>
        <taxon>Haloferacaceae</taxon>
        <taxon>Haloplanus</taxon>
    </lineage>
</organism>
<keyword evidence="1" id="KW-0812">Transmembrane</keyword>
<feature type="domain" description="C2H2-type" evidence="2">
    <location>
        <begin position="18"/>
        <end position="39"/>
    </location>
</feature>
<dbReference type="AlphaFoldDB" id="A0A1H4A964"/>
<protein>
    <recommendedName>
        <fullName evidence="2">C2H2-type domain-containing protein</fullName>
    </recommendedName>
</protein>
<keyword evidence="4" id="KW-1185">Reference proteome</keyword>
<sequence>MSHTATTIPRNDSPAGKCDYCDHPFPTTDRLVLHKGLEHPQQLDDSEVEAFHEARSNETDELRTLRLKALGALVLLYFGLLFMYAIFA</sequence>
<feature type="transmembrane region" description="Helical" evidence="1">
    <location>
        <begin position="69"/>
        <end position="87"/>
    </location>
</feature>
<dbReference type="EMBL" id="FNQT01000005">
    <property type="protein sequence ID" value="SEA32653.1"/>
    <property type="molecule type" value="Genomic_DNA"/>
</dbReference>
<keyword evidence="1" id="KW-0472">Membrane</keyword>
<evidence type="ECO:0000256" key="1">
    <source>
        <dbReference type="SAM" id="Phobius"/>
    </source>
</evidence>
<name>A0A1H4A964_9EURY</name>
<evidence type="ECO:0000313" key="4">
    <source>
        <dbReference type="Proteomes" id="UP000236755"/>
    </source>
</evidence>
<keyword evidence="1" id="KW-1133">Transmembrane helix</keyword>
<proteinExistence type="predicted"/>
<reference evidence="3 4" key="1">
    <citation type="submission" date="2016-10" db="EMBL/GenBank/DDBJ databases">
        <authorList>
            <person name="de Groot N.N."/>
        </authorList>
    </citation>
    <scope>NUCLEOTIDE SEQUENCE [LARGE SCALE GENOMIC DNA]</scope>
    <source>
        <strain evidence="3 4">CGMCC 1.8712</strain>
    </source>
</reference>
<dbReference type="PROSITE" id="PS00028">
    <property type="entry name" value="ZINC_FINGER_C2H2_1"/>
    <property type="match status" value="1"/>
</dbReference>
<evidence type="ECO:0000259" key="2">
    <source>
        <dbReference type="PROSITE" id="PS00028"/>
    </source>
</evidence>
<evidence type="ECO:0000313" key="3">
    <source>
        <dbReference type="EMBL" id="SEA32653.1"/>
    </source>
</evidence>